<dbReference type="InterPro" id="IPR034641">
    <property type="entry name" value="RGL11"/>
</dbReference>
<dbReference type="Pfam" id="PF21348">
    <property type="entry name" value="RGL11_C"/>
    <property type="match status" value="1"/>
</dbReference>
<evidence type="ECO:0000313" key="4">
    <source>
        <dbReference type="Proteomes" id="UP000244727"/>
    </source>
</evidence>
<protein>
    <submittedName>
        <fullName evidence="3">PKD domain containing protein</fullName>
    </submittedName>
</protein>
<dbReference type="InterPro" id="IPR041624">
    <property type="entry name" value="RGI_lyase"/>
</dbReference>
<dbReference type="Proteomes" id="UP000244727">
    <property type="component" value="Chromosome"/>
</dbReference>
<evidence type="ECO:0000259" key="2">
    <source>
        <dbReference type="SMART" id="SM00458"/>
    </source>
</evidence>
<dbReference type="Gene3D" id="2.80.10.50">
    <property type="match status" value="2"/>
</dbReference>
<dbReference type="Gene3D" id="2.60.120.200">
    <property type="match status" value="1"/>
</dbReference>
<dbReference type="PROSITE" id="PS51318">
    <property type="entry name" value="TAT"/>
    <property type="match status" value="1"/>
</dbReference>
<dbReference type="SMART" id="SM00458">
    <property type="entry name" value="RICIN"/>
    <property type="match status" value="1"/>
</dbReference>
<dbReference type="SUPFAM" id="SSF63446">
    <property type="entry name" value="Type I dockerin domain"/>
    <property type="match status" value="1"/>
</dbReference>
<dbReference type="EMBL" id="CP028858">
    <property type="protein sequence ID" value="AWB26859.1"/>
    <property type="molecule type" value="Genomic_DNA"/>
</dbReference>
<organism evidence="3 4">
    <name type="scientific">Halococcoides cellulosivorans</name>
    <dbReference type="NCBI Taxonomy" id="1679096"/>
    <lineage>
        <taxon>Archaea</taxon>
        <taxon>Methanobacteriati</taxon>
        <taxon>Methanobacteriota</taxon>
        <taxon>Stenosarchaea group</taxon>
        <taxon>Halobacteria</taxon>
        <taxon>Halobacteriales</taxon>
        <taxon>Haloarculaceae</taxon>
        <taxon>Halococcoides</taxon>
    </lineage>
</organism>
<dbReference type="Gene3D" id="2.60.40.10">
    <property type="entry name" value="Immunoglobulins"/>
    <property type="match status" value="1"/>
</dbReference>
<dbReference type="InterPro" id="IPR036439">
    <property type="entry name" value="Dockerin_dom_sf"/>
</dbReference>
<dbReference type="InterPro" id="IPR013783">
    <property type="entry name" value="Ig-like_fold"/>
</dbReference>
<dbReference type="InterPro" id="IPR028994">
    <property type="entry name" value="Integrin_alpha_N"/>
</dbReference>
<sequence>MREGNSSPDVDVSRRTVLKGLAATGAAGIVPATASAQSSAPRQVENLDRGVVAVPSGDGILVRWRLFGTDPDDLGFHVYRNGEQVNDSPITGSTNFHDAGGSPGDAYMIETEDGEQSKSVEAWENDYIDIPLHERPGSQYHPNDASVGDLTGNGRYDIVVQWYPDNAQDNAFEGHTDPTVFEAVTLEGETLWQIDLGPNIRSGAHYAQWLVYDFDGDGISEFVVRTADGTVDGEGSVIGDPNADWMNGEGRSLEGPEYLTVFDGTTGAEITTTDFEPARGDICSWGDCYGNRGERFLAGVAYLDGEHPSIVEARGYYERSALAAFDFDGENLTQRWHFDSADGWGDYASQGNHQLSVADCDGDGYDEIVYGQCVIDHDGTGLHTTGWGHGDALHVGDFAPDREGLEIFGPGETGNMGEAMRDAETGEPLWFSGESGDVGRGVAGNIDPSNYGAEAWSSADNGLRDAETGDPVGSTPGPKNHLVWWKGDLKRELLDGTWIGEWDPNDDTTHTVEDFGGVGSNNGSKANPSLTADILGDWREEVLLRRDDNEALRLFATPYETDHRIYTLMHDPMYRCAIAWQNVAYNQPPHPSFYIGNGMDEPPAQNIQPIGSDPTDRIFGLPSVPNVPDDTYQLVNVNSGHVLSVASGSESDGADVVQASDSDASAQQWDLAYAGNGQYDLLAAHSGKALDVSGSSEEDGANVQQYAPSANANQRWYLDPRGDGTYRIVAAHSEKVLEISEQSTADGATAQQWTWNGGDHQRWELVPTQSWAGAGPITIDGGGADIWGTADAGHMYAGQVTGDFDVVVRVANVEDTDAFAKAGLMVRAGMDAGAANAMIRRTPSQTSLQWRPEAGAESVSLTSGATAESEVTGGTTDHTVQRLMRSGDELRAYTSADGEEWTLLATVSMSLPEEVMVGLAVTSHSAGTLATAEFEKFAGVDPTLNQDIGTVEAAGSVTDDSTDLDPVDGRVPRDLDGDGIHEDINGNGKLDFPDVNAFFQHSDRPVLDDHTAAYDVTGDGVVDMQDVLALFELI</sequence>
<dbReference type="Pfam" id="PF18370">
    <property type="entry name" value="RGI_lyase"/>
    <property type="match status" value="1"/>
</dbReference>
<dbReference type="InterPro" id="IPR000772">
    <property type="entry name" value="Ricin_B_lectin"/>
</dbReference>
<evidence type="ECO:0000256" key="1">
    <source>
        <dbReference type="SAM" id="MobiDB-lite"/>
    </source>
</evidence>
<dbReference type="Pfam" id="PF14200">
    <property type="entry name" value="RicinB_lectin_2"/>
    <property type="match status" value="2"/>
</dbReference>
<dbReference type="PANTHER" id="PTHR43118:SF1">
    <property type="entry name" value="RHAMNOGALACTURONAN LYASE (EUROFUNG)"/>
    <property type="match status" value="1"/>
</dbReference>
<evidence type="ECO:0000313" key="3">
    <source>
        <dbReference type="EMBL" id="AWB26859.1"/>
    </source>
</evidence>
<dbReference type="Gene3D" id="1.10.1330.10">
    <property type="entry name" value="Dockerin domain"/>
    <property type="match status" value="1"/>
</dbReference>
<feature type="domain" description="Ricin B lectin" evidence="2">
    <location>
        <begin position="629"/>
        <end position="766"/>
    </location>
</feature>
<dbReference type="CDD" id="cd10318">
    <property type="entry name" value="RGL11"/>
    <property type="match status" value="1"/>
</dbReference>
<dbReference type="GeneID" id="36511557"/>
<dbReference type="CDD" id="cd00161">
    <property type="entry name" value="beta-trefoil_Ricin-like"/>
    <property type="match status" value="1"/>
</dbReference>
<dbReference type="AlphaFoldDB" id="A0A2R4WZ90"/>
<name>A0A2R4WZ90_9EURY</name>
<dbReference type="KEGG" id="harc:HARCEL1_03580"/>
<reference evidence="3 4" key="1">
    <citation type="submission" date="2018-04" db="EMBL/GenBank/DDBJ databases">
        <title>Halococcoides cellulosivorans gen. nov., sp. nov., an extremely halophilic cellulose-utilizing haloarchaeon from hypersaline lakes.</title>
        <authorList>
            <person name="Sorokin D.Y."/>
            <person name="Toshchakov S.V."/>
            <person name="Samarov N.I."/>
            <person name="Korzhenkov A."/>
            <person name="Kublanov I.V."/>
        </authorList>
    </citation>
    <scope>NUCLEOTIDE SEQUENCE [LARGE SCALE GENOMIC DNA]</scope>
    <source>
        <strain evidence="3 4">HArcel1</strain>
    </source>
</reference>
<proteinExistence type="predicted"/>
<dbReference type="InterPro" id="IPR006311">
    <property type="entry name" value="TAT_signal"/>
</dbReference>
<dbReference type="PROSITE" id="PS50231">
    <property type="entry name" value="RICIN_B_LECTIN"/>
    <property type="match status" value="1"/>
</dbReference>
<dbReference type="SUPFAM" id="SSF69318">
    <property type="entry name" value="Integrin alpha N-terminal domain"/>
    <property type="match status" value="1"/>
</dbReference>
<feature type="region of interest" description="Disordered" evidence="1">
    <location>
        <begin position="843"/>
        <end position="875"/>
    </location>
</feature>
<keyword evidence="4" id="KW-1185">Reference proteome</keyword>
<dbReference type="InterPro" id="IPR035992">
    <property type="entry name" value="Ricin_B-like_lectins"/>
</dbReference>
<gene>
    <name evidence="3" type="ORF">HARCEL1_03580</name>
</gene>
<dbReference type="InterPro" id="IPR049366">
    <property type="entry name" value="RGL11_C"/>
</dbReference>
<accession>A0A2R4WZ90</accession>
<dbReference type="SUPFAM" id="SSF50370">
    <property type="entry name" value="Ricin B-like lectins"/>
    <property type="match status" value="1"/>
</dbReference>
<dbReference type="PANTHER" id="PTHR43118">
    <property type="entry name" value="RHAMNOGALACTURONAN LYASE (EUROFUNG)"/>
    <property type="match status" value="1"/>
</dbReference>
<dbReference type="GO" id="GO:0000272">
    <property type="term" value="P:polysaccharide catabolic process"/>
    <property type="evidence" value="ECO:0007669"/>
    <property type="project" value="InterPro"/>
</dbReference>
<dbReference type="RefSeq" id="WP_108381228.1">
    <property type="nucleotide sequence ID" value="NZ_CP028858.1"/>
</dbReference>